<dbReference type="EMBL" id="AP022613">
    <property type="protein sequence ID" value="BBZ42641.1"/>
    <property type="molecule type" value="Genomic_DNA"/>
</dbReference>
<keyword evidence="2" id="KW-1185">Reference proteome</keyword>
<proteinExistence type="predicted"/>
<dbReference type="AlphaFoldDB" id="A0A1X1TI70"/>
<sequence>MNAPLCLGHPEVNPTDYPTYSAYGTTGSHISEAAASLVRCWGALPGTSHNVVGVSYPDGAATLLVVKPLPPHGKVTYNGSWTLR</sequence>
<accession>A0A1X1TI70</accession>
<organism evidence="1 2">
    <name type="scientific">Mycobacterium conspicuum</name>
    <dbReference type="NCBI Taxonomy" id="44010"/>
    <lineage>
        <taxon>Bacteria</taxon>
        <taxon>Bacillati</taxon>
        <taxon>Actinomycetota</taxon>
        <taxon>Actinomycetes</taxon>
        <taxon>Mycobacteriales</taxon>
        <taxon>Mycobacteriaceae</taxon>
        <taxon>Mycobacterium</taxon>
    </lineage>
</organism>
<dbReference type="RefSeq" id="WP_085232032.1">
    <property type="nucleotide sequence ID" value="NZ_AP022613.1"/>
</dbReference>
<name>A0A1X1TI70_9MYCO</name>
<reference evidence="1 2" key="1">
    <citation type="journal article" date="2019" name="Emerg. Microbes Infect.">
        <title>Comprehensive subspecies identification of 175 nontuberculous mycobacteria species based on 7547 genomic profiles.</title>
        <authorList>
            <person name="Matsumoto Y."/>
            <person name="Kinjo T."/>
            <person name="Motooka D."/>
            <person name="Nabeya D."/>
            <person name="Jung N."/>
            <person name="Uechi K."/>
            <person name="Horii T."/>
            <person name="Iida T."/>
            <person name="Fujita J."/>
            <person name="Nakamura S."/>
        </authorList>
    </citation>
    <scope>NUCLEOTIDE SEQUENCE [LARGE SCALE GENOMIC DNA]</scope>
    <source>
        <strain evidence="1 2">JCM 14738</strain>
    </source>
</reference>
<dbReference type="STRING" id="44010.AWC00_07470"/>
<dbReference type="OrthoDB" id="4721289at2"/>
<evidence type="ECO:0000313" key="1">
    <source>
        <dbReference type="EMBL" id="BBZ42641.1"/>
    </source>
</evidence>
<protein>
    <submittedName>
        <fullName evidence="1">Uncharacterized protein</fullName>
    </submittedName>
</protein>
<gene>
    <name evidence="1" type="ORF">MCNS_57040</name>
</gene>
<dbReference type="Proteomes" id="UP000467385">
    <property type="component" value="Chromosome"/>
</dbReference>
<evidence type="ECO:0000313" key="2">
    <source>
        <dbReference type="Proteomes" id="UP000467385"/>
    </source>
</evidence>